<sequence>MSKLYKAVDKQDGTMSCFLINDKGVTVSTHYGSDMEEIDDCKYCEEMFIYSGLERFNDAIDPVLIAEW</sequence>
<organism evidence="1 2">
    <name type="scientific">Klebsiella phage BUCT_47333</name>
    <dbReference type="NCBI Taxonomy" id="2849972"/>
    <lineage>
        <taxon>Viruses</taxon>
        <taxon>Duplodnaviria</taxon>
        <taxon>Heunggongvirae</taxon>
        <taxon>Uroviricota</taxon>
        <taxon>Caudoviricetes</taxon>
        <taxon>Jameshumphriesvirinae</taxon>
        <taxon>Ringroadvirus</taxon>
        <taxon>Ringroadvirus BUCT47333</taxon>
    </lineage>
</organism>
<dbReference type="GeneID" id="78058318"/>
<evidence type="ECO:0000313" key="2">
    <source>
        <dbReference type="Proteomes" id="UP000828234"/>
    </source>
</evidence>
<dbReference type="Proteomes" id="UP000828234">
    <property type="component" value="Segment"/>
</dbReference>
<dbReference type="EMBL" id="MZ398021">
    <property type="protein sequence ID" value="QXG78643.1"/>
    <property type="molecule type" value="Genomic_DNA"/>
</dbReference>
<dbReference type="RefSeq" id="YP_010683780.1">
    <property type="nucleotide sequence ID" value="NC_071130.1"/>
</dbReference>
<evidence type="ECO:0000313" key="1">
    <source>
        <dbReference type="EMBL" id="QXG78643.1"/>
    </source>
</evidence>
<protein>
    <submittedName>
        <fullName evidence="1">Uncharacterized protein</fullName>
    </submittedName>
</protein>
<reference evidence="1" key="1">
    <citation type="submission" date="2021-06" db="EMBL/GenBank/DDBJ databases">
        <authorList>
            <person name="Zhang G."/>
            <person name="Liu Y."/>
            <person name="Wang J."/>
            <person name="Chen Y."/>
        </authorList>
    </citation>
    <scope>NUCLEOTIDE SEQUENCE</scope>
    <source>
        <strain evidence="1">Klebsiella pneumoniae 1118</strain>
    </source>
</reference>
<accession>A0AAE7S1M1</accession>
<dbReference type="KEGG" id="vg:78058318"/>
<proteinExistence type="predicted"/>
<name>A0AAE7S1M1_9CAUD</name>
<keyword evidence="2" id="KW-1185">Reference proteome</keyword>